<reference evidence="2" key="1">
    <citation type="submission" date="2020-06" db="EMBL/GenBank/DDBJ databases">
        <title>Draft genome of Bugula neritina, a colonial animal packing powerful symbionts and potential medicines.</title>
        <authorList>
            <person name="Rayko M."/>
        </authorList>
    </citation>
    <scope>NUCLEOTIDE SEQUENCE [LARGE SCALE GENOMIC DNA]</scope>
    <source>
        <strain evidence="2">Kwan_BN1</strain>
    </source>
</reference>
<evidence type="ECO:0000313" key="2">
    <source>
        <dbReference type="EMBL" id="KAF6041158.1"/>
    </source>
</evidence>
<dbReference type="AlphaFoldDB" id="A0A7J7KSX0"/>
<feature type="compositionally biased region" description="Polar residues" evidence="1">
    <location>
        <begin position="147"/>
        <end position="169"/>
    </location>
</feature>
<dbReference type="Proteomes" id="UP000593567">
    <property type="component" value="Unassembled WGS sequence"/>
</dbReference>
<dbReference type="EMBL" id="VXIV02000069">
    <property type="protein sequence ID" value="KAF6041158.1"/>
    <property type="molecule type" value="Genomic_DNA"/>
</dbReference>
<evidence type="ECO:0000313" key="3">
    <source>
        <dbReference type="Proteomes" id="UP000593567"/>
    </source>
</evidence>
<keyword evidence="3" id="KW-1185">Reference proteome</keyword>
<feature type="region of interest" description="Disordered" evidence="1">
    <location>
        <begin position="43"/>
        <end position="66"/>
    </location>
</feature>
<gene>
    <name evidence="2" type="ORF">EB796_000496</name>
</gene>
<proteinExistence type="predicted"/>
<feature type="region of interest" description="Disordered" evidence="1">
    <location>
        <begin position="141"/>
        <end position="169"/>
    </location>
</feature>
<feature type="region of interest" description="Disordered" evidence="1">
    <location>
        <begin position="86"/>
        <end position="118"/>
    </location>
</feature>
<organism evidence="2 3">
    <name type="scientific">Bugula neritina</name>
    <name type="common">Brown bryozoan</name>
    <name type="synonym">Sertularia neritina</name>
    <dbReference type="NCBI Taxonomy" id="10212"/>
    <lineage>
        <taxon>Eukaryota</taxon>
        <taxon>Metazoa</taxon>
        <taxon>Spiralia</taxon>
        <taxon>Lophotrochozoa</taxon>
        <taxon>Bryozoa</taxon>
        <taxon>Gymnolaemata</taxon>
        <taxon>Cheilostomatida</taxon>
        <taxon>Flustrina</taxon>
        <taxon>Buguloidea</taxon>
        <taxon>Bugulidae</taxon>
        <taxon>Bugula</taxon>
    </lineage>
</organism>
<feature type="compositionally biased region" description="Low complexity" evidence="1">
    <location>
        <begin position="55"/>
        <end position="66"/>
    </location>
</feature>
<accession>A0A7J7KSX0</accession>
<protein>
    <submittedName>
        <fullName evidence="2">Uncharacterized protein</fullName>
    </submittedName>
</protein>
<name>A0A7J7KSX0_BUGNE</name>
<sequence length="222" mass="24551">MQDDENSTQLYQLKLEKCKRGNELSLLALTLAVYRSQENSLTFSSKVSGEEGTEIKSGAASSNGGGKSIKAMWKRFAFKAAKAKNSSLNGSLPTSENSTQNISSESQYNESSVLESSEGNTDPVYALLRCAATIRKNSALESEGVRSKQSITTSLDNNNKSRSSSPCQEYEQSYHSTSLHSERSMTYQLTCTVASCPCKHPDVLQDYCKQHLLRYKSKKRKK</sequence>
<comment type="caution">
    <text evidence="2">The sequence shown here is derived from an EMBL/GenBank/DDBJ whole genome shotgun (WGS) entry which is preliminary data.</text>
</comment>
<evidence type="ECO:0000256" key="1">
    <source>
        <dbReference type="SAM" id="MobiDB-lite"/>
    </source>
</evidence>